<dbReference type="Proteomes" id="UP000191901">
    <property type="component" value="Chromosome"/>
</dbReference>
<organism evidence="3 4">
    <name type="scientific">Halomicronema hongdechloris C2206</name>
    <dbReference type="NCBI Taxonomy" id="1641165"/>
    <lineage>
        <taxon>Bacteria</taxon>
        <taxon>Bacillati</taxon>
        <taxon>Cyanobacteriota</taxon>
        <taxon>Cyanophyceae</taxon>
        <taxon>Nodosilineales</taxon>
        <taxon>Nodosilineaceae</taxon>
        <taxon>Halomicronema</taxon>
    </lineage>
</organism>
<evidence type="ECO:0000259" key="2">
    <source>
        <dbReference type="Pfam" id="PF13111"/>
    </source>
</evidence>
<proteinExistence type="predicted"/>
<dbReference type="InterPro" id="IPR024996">
    <property type="entry name" value="RNaseH_pPIWI_RE"/>
</dbReference>
<feature type="domain" description="pPIWI-RE module N-terminal" evidence="2">
    <location>
        <begin position="10"/>
        <end position="369"/>
    </location>
</feature>
<protein>
    <submittedName>
        <fullName evidence="3">Uncharacterized protein</fullName>
    </submittedName>
</protein>
<feature type="domain" description="pPIWI-RE RNaseH" evidence="1">
    <location>
        <begin position="559"/>
        <end position="791"/>
    </location>
</feature>
<evidence type="ECO:0000313" key="3">
    <source>
        <dbReference type="EMBL" id="ASC72144.1"/>
    </source>
</evidence>
<dbReference type="AlphaFoldDB" id="A0A1Z3HP94"/>
<dbReference type="EMBL" id="CP021983">
    <property type="protein sequence ID" value="ASC72144.1"/>
    <property type="molecule type" value="Genomic_DNA"/>
</dbReference>
<accession>A0A1Z3HP94</accession>
<dbReference type="Pfam" id="PF13111">
    <property type="entry name" value="pPIWI_RE_X"/>
    <property type="match status" value="1"/>
</dbReference>
<evidence type="ECO:0000313" key="4">
    <source>
        <dbReference type="Proteomes" id="UP000191901"/>
    </source>
</evidence>
<dbReference type="STRING" id="1641165.XM38_13595"/>
<reference evidence="3 4" key="1">
    <citation type="journal article" date="2016" name="Biochim. Biophys. Acta">
        <title>Characterization of red-shifted phycobilisomes isolated from the chlorophyll f-containing cyanobacterium Halomicronema hongdechloris.</title>
        <authorList>
            <person name="Li Y."/>
            <person name="Lin Y."/>
            <person name="Garvey C.J."/>
            <person name="Birch D."/>
            <person name="Corkery R.W."/>
            <person name="Loughlin P.C."/>
            <person name="Scheer H."/>
            <person name="Willows R.D."/>
            <person name="Chen M."/>
        </authorList>
    </citation>
    <scope>NUCLEOTIDE SEQUENCE [LARGE SCALE GENOMIC DNA]</scope>
    <source>
        <strain evidence="3 4">C2206</strain>
    </source>
</reference>
<dbReference type="InterPro" id="IPR025085">
    <property type="entry name" value="pPIWI_RE_X"/>
</dbReference>
<gene>
    <name evidence="3" type="ORF">XM38_030980</name>
</gene>
<dbReference type="RefSeq" id="WP_080810188.1">
    <property type="nucleotide sequence ID" value="NZ_CP021983.2"/>
</dbReference>
<sequence>MKISLKAAALQLNPNQLRDSYYSLTFPADLKQILLVDYSRDRSQRGNHPISLPGYQFKALVNASIPQVVCADGRLPTDKPFLFCLEHVPEERVKRLLKHWVRETFTLPKKRGQKSAVEQDITASLAAIEQASFRWQEHQLSPEDWELSVNSTAQPRDSCLFEIIPSIVVSQIVKSNLSFPEFSSQFQSIKFLPALEIASSLFQKPQFCITDVFYSKKGNPYSFMIHPRLLQIPGQPQIYLPLDFGVRRYLSKPYTRKKLPESFSVMIYTPNGVCTAKINEVRCWENNLAELLSKFDYDSVPSADELLSNPLGWSNPDLKLRFLVVNREGREKFQDVTAGVTPNDLAHLFDTIAPILQPGFEYFEPKIIDKGNSKFSKLRPSSCPDLIHYVDFQDIGKALEHEAKKLKFNLIKETDPGLVEMCNPIPVTPEDNWQQRNQDRDQVIAERVKALPERCNETKVLILPIYPENYFKQRPQEDPYNSLEEFLPDRNLLIKRLTVPTGEDEVEEISHKCKATLLTMKCRLGYHDGLIPEALKAYELPLDLQTIGIHLHKLSNGNYLPVAVKLDAKGILTGRTAISTWQPLREFIPYVQAATTIEGCKGLKLKNLTSSFFRELADSTISTLILPYSNNTRQALNGLYDSKFGADGTISLLNQNGELELFKLPNNCRVIRCRDGGELPQATLWNNDKNQPARGRAIAQFGDNSYLLIRPKASTDQSNSQESMLRPYEHRSGKVIQPKTKTTAKKITLVEANPLLQPNDKTLHWLGYLQYLQRIAPQYDNFLHLPLVLHIPSAFL</sequence>
<dbReference type="KEGG" id="hhg:XM38_030980"/>
<keyword evidence="4" id="KW-1185">Reference proteome</keyword>
<dbReference type="OrthoDB" id="3199411at2"/>
<name>A0A1Z3HP94_9CYAN</name>
<evidence type="ECO:0000259" key="1">
    <source>
        <dbReference type="Pfam" id="PF13032"/>
    </source>
</evidence>
<dbReference type="Pfam" id="PF13032">
    <property type="entry name" value="RNaseH_pPIWI_RE"/>
    <property type="match status" value="1"/>
</dbReference>